<comment type="caution">
    <text evidence="1">The sequence shown here is derived from an EMBL/GenBank/DDBJ whole genome shotgun (WGS) entry which is preliminary data.</text>
</comment>
<evidence type="ECO:0000313" key="2">
    <source>
        <dbReference type="Proteomes" id="UP000790377"/>
    </source>
</evidence>
<dbReference type="EMBL" id="MU268346">
    <property type="protein sequence ID" value="KAH7904839.1"/>
    <property type="molecule type" value="Genomic_DNA"/>
</dbReference>
<proteinExistence type="predicted"/>
<accession>A0ACB7ZUK3</accession>
<protein>
    <submittedName>
        <fullName evidence="1">Uncharacterized protein</fullName>
    </submittedName>
</protein>
<dbReference type="Proteomes" id="UP000790377">
    <property type="component" value="Unassembled WGS sequence"/>
</dbReference>
<keyword evidence="2" id="KW-1185">Reference proteome</keyword>
<gene>
    <name evidence="1" type="ORF">BJ138DRAFT_1165861</name>
</gene>
<name>A0ACB7ZUK3_9AGAM</name>
<organism evidence="1 2">
    <name type="scientific">Hygrophoropsis aurantiaca</name>
    <dbReference type="NCBI Taxonomy" id="72124"/>
    <lineage>
        <taxon>Eukaryota</taxon>
        <taxon>Fungi</taxon>
        <taxon>Dikarya</taxon>
        <taxon>Basidiomycota</taxon>
        <taxon>Agaricomycotina</taxon>
        <taxon>Agaricomycetes</taxon>
        <taxon>Agaricomycetidae</taxon>
        <taxon>Boletales</taxon>
        <taxon>Coniophorineae</taxon>
        <taxon>Hygrophoropsidaceae</taxon>
        <taxon>Hygrophoropsis</taxon>
    </lineage>
</organism>
<reference evidence="1" key="1">
    <citation type="journal article" date="2021" name="New Phytol.">
        <title>Evolutionary innovations through gain and loss of genes in the ectomycorrhizal Boletales.</title>
        <authorList>
            <person name="Wu G."/>
            <person name="Miyauchi S."/>
            <person name="Morin E."/>
            <person name="Kuo A."/>
            <person name="Drula E."/>
            <person name="Varga T."/>
            <person name="Kohler A."/>
            <person name="Feng B."/>
            <person name="Cao Y."/>
            <person name="Lipzen A."/>
            <person name="Daum C."/>
            <person name="Hundley H."/>
            <person name="Pangilinan J."/>
            <person name="Johnson J."/>
            <person name="Barry K."/>
            <person name="LaButti K."/>
            <person name="Ng V."/>
            <person name="Ahrendt S."/>
            <person name="Min B."/>
            <person name="Choi I.G."/>
            <person name="Park H."/>
            <person name="Plett J.M."/>
            <person name="Magnuson J."/>
            <person name="Spatafora J.W."/>
            <person name="Nagy L.G."/>
            <person name="Henrissat B."/>
            <person name="Grigoriev I.V."/>
            <person name="Yang Z.L."/>
            <person name="Xu J."/>
            <person name="Martin F.M."/>
        </authorList>
    </citation>
    <scope>NUCLEOTIDE SEQUENCE</scope>
    <source>
        <strain evidence="1">ATCC 28755</strain>
    </source>
</reference>
<sequence>MTTHQTEPADEGSTIIDRLMPLSRKHPLKGVIITGDQPHPAHVSVSRVAASTIEQNHLAEVVSTTTNHTLHYAVNVVGSALRKMKIPLSLILFLWLLGLLNAHIAASLLSAFSPLPGISRSTLCAPRTYKASPSEIKWPDFSALVEVQSSTLEHLLDKSIGGLGLSLEMTQAEMATRDLTLLVRNSDLKTSNILGDLLANFAKDAKSTARGLTRFSSKVGGVVDEITAINDYAVRTIQEARSSAPSPYSLRMLLPSWNPATRKIILDVFIDAMGTMSRQIERLILEAEVSLANLNELDEDLSAIHEILSRDDQYEKVEKDELLAELWTRLGGNRRIVGQYNHRLKLLKDLGEYRKRALAHVTGAIHTLRSMDKDIENLRERVAAPEVRGGQVPLDVHITSIQHGLERLKECRVEAKQRGAVAMKTILGTINEQS</sequence>
<evidence type="ECO:0000313" key="1">
    <source>
        <dbReference type="EMBL" id="KAH7904839.1"/>
    </source>
</evidence>